<gene>
    <name evidence="1" type="ORF">NIES4072_66600</name>
</gene>
<comment type="caution">
    <text evidence="1">The sequence shown here is derived from an EMBL/GenBank/DDBJ whole genome shotgun (WGS) entry which is preliminary data.</text>
</comment>
<dbReference type="RefSeq" id="WP_109012944.1">
    <property type="nucleotide sequence ID" value="NZ_BDUD01000002.1"/>
</dbReference>
<dbReference type="SUPFAM" id="SSF52540">
    <property type="entry name" value="P-loop containing nucleoside triphosphate hydrolases"/>
    <property type="match status" value="1"/>
</dbReference>
<dbReference type="InterPro" id="IPR027417">
    <property type="entry name" value="P-loop_NTPase"/>
</dbReference>
<reference evidence="1 2" key="1">
    <citation type="submission" date="2017-06" db="EMBL/GenBank/DDBJ databases">
        <title>Genome sequencing of cyanobaciteial culture collection at National Institute for Environmental Studies (NIES).</title>
        <authorList>
            <person name="Hirose Y."/>
            <person name="Shimura Y."/>
            <person name="Fujisawa T."/>
            <person name="Nakamura Y."/>
            <person name="Kawachi M."/>
        </authorList>
    </citation>
    <scope>NUCLEOTIDE SEQUENCE [LARGE SCALE GENOMIC DNA]</scope>
    <source>
        <strain evidence="1 2">NIES-4072</strain>
    </source>
</reference>
<evidence type="ECO:0000313" key="2">
    <source>
        <dbReference type="Proteomes" id="UP000245124"/>
    </source>
</evidence>
<keyword evidence="2" id="KW-1185">Reference proteome</keyword>
<proteinExistence type="predicted"/>
<accession>A0A2R5FZR2</accession>
<dbReference type="OrthoDB" id="508362at2"/>
<evidence type="ECO:0000313" key="1">
    <source>
        <dbReference type="EMBL" id="GBG22948.1"/>
    </source>
</evidence>
<organism evidence="1 2">
    <name type="scientific">Nostoc commune NIES-4072</name>
    <dbReference type="NCBI Taxonomy" id="2005467"/>
    <lineage>
        <taxon>Bacteria</taxon>
        <taxon>Bacillati</taxon>
        <taxon>Cyanobacteriota</taxon>
        <taxon>Cyanophyceae</taxon>
        <taxon>Nostocales</taxon>
        <taxon>Nostocaceae</taxon>
        <taxon>Nostoc</taxon>
    </lineage>
</organism>
<dbReference type="Proteomes" id="UP000245124">
    <property type="component" value="Unassembled WGS sequence"/>
</dbReference>
<name>A0A2R5FZR2_NOSCO</name>
<dbReference type="EMBL" id="BDUD01000002">
    <property type="protein sequence ID" value="GBG22948.1"/>
    <property type="molecule type" value="Genomic_DNA"/>
</dbReference>
<dbReference type="AlphaFoldDB" id="A0A2R5FZR2"/>
<protein>
    <submittedName>
        <fullName evidence="1">Uncharacterized protein</fullName>
    </submittedName>
</protein>
<sequence length="247" mass="28924">MSPVYRRVVMTVGDSRVGKSTVIKLLIELFLSRHQAVKIYNHDNRNKFKAYAGIVPIYCLNFFTDNPDLVLDDLLNHSLDVIFVDMPGQYIQETCNYIYEADFFTVLAELNWKLTFLQPISHRSDCMEYFLQLLDFATDNANYVIVKNQHFDTRFKEYKQLIQQKLPLVGGTEIILTALHRDHYQAMEDLAKPYSQCFHEQSLYVLYRSYIYHWLKNFFESVKNNQVASIYLGVSAGENIRNIAGLF</sequence>